<evidence type="ECO:0000256" key="2">
    <source>
        <dbReference type="ARBA" id="ARBA00013194"/>
    </source>
</evidence>
<keyword evidence="4 6" id="KW-0413">Isomerase</keyword>
<dbReference type="Pfam" id="PF00254">
    <property type="entry name" value="FKBP_C"/>
    <property type="match status" value="1"/>
</dbReference>
<dbReference type="SUPFAM" id="SSF54534">
    <property type="entry name" value="FKBP-like"/>
    <property type="match status" value="1"/>
</dbReference>
<dbReference type="Gene3D" id="3.10.50.40">
    <property type="match status" value="1"/>
</dbReference>
<sequence>MGVSKTIISEGSGGSPSPGDTITMQYTGWVKDTSKPGNKGKQFDSSRGRGPFVVPIGIGHLIKGWDEGVPTMKQGEKALLDITPGVPQAGIPPNADLLFEVELVSFRK</sequence>
<dbReference type="OrthoDB" id="1902587at2759"/>
<evidence type="ECO:0000259" key="8">
    <source>
        <dbReference type="PROSITE" id="PS50059"/>
    </source>
</evidence>
<evidence type="ECO:0000256" key="1">
    <source>
        <dbReference type="ARBA" id="ARBA00000971"/>
    </source>
</evidence>
<evidence type="ECO:0000256" key="5">
    <source>
        <dbReference type="ARBA" id="ARBA00038106"/>
    </source>
</evidence>
<dbReference type="PANTHER" id="PTHR10516:SF443">
    <property type="entry name" value="FK506-BINDING PROTEIN 59-RELATED"/>
    <property type="match status" value="1"/>
</dbReference>
<keyword evidence="3 6" id="KW-0697">Rotamase</keyword>
<organism evidence="9 10">
    <name type="scientific">Geosmithia morbida</name>
    <dbReference type="NCBI Taxonomy" id="1094350"/>
    <lineage>
        <taxon>Eukaryota</taxon>
        <taxon>Fungi</taxon>
        <taxon>Dikarya</taxon>
        <taxon>Ascomycota</taxon>
        <taxon>Pezizomycotina</taxon>
        <taxon>Sordariomycetes</taxon>
        <taxon>Hypocreomycetidae</taxon>
        <taxon>Hypocreales</taxon>
        <taxon>Bionectriaceae</taxon>
        <taxon>Geosmithia</taxon>
    </lineage>
</organism>
<comment type="catalytic activity">
    <reaction evidence="1 6">
        <text>[protein]-peptidylproline (omega=180) = [protein]-peptidylproline (omega=0)</text>
        <dbReference type="Rhea" id="RHEA:16237"/>
        <dbReference type="Rhea" id="RHEA-COMP:10747"/>
        <dbReference type="Rhea" id="RHEA-COMP:10748"/>
        <dbReference type="ChEBI" id="CHEBI:83833"/>
        <dbReference type="ChEBI" id="CHEBI:83834"/>
        <dbReference type="EC" id="5.2.1.8"/>
    </reaction>
</comment>
<gene>
    <name evidence="9" type="ORF">GMORB2_0678</name>
</gene>
<protein>
    <recommendedName>
        <fullName evidence="2 6">peptidylprolyl isomerase</fullName>
        <ecNumber evidence="2 6">5.2.1.8</ecNumber>
    </recommendedName>
</protein>
<name>A0A9P4Z3P0_9HYPO</name>
<dbReference type="GO" id="GO:0005737">
    <property type="term" value="C:cytoplasm"/>
    <property type="evidence" value="ECO:0007669"/>
    <property type="project" value="TreeGrafter"/>
</dbReference>
<dbReference type="GO" id="GO:0003755">
    <property type="term" value="F:peptidyl-prolyl cis-trans isomerase activity"/>
    <property type="evidence" value="ECO:0007669"/>
    <property type="project" value="UniProtKB-KW"/>
</dbReference>
<evidence type="ECO:0000256" key="4">
    <source>
        <dbReference type="ARBA" id="ARBA00023235"/>
    </source>
</evidence>
<evidence type="ECO:0000256" key="3">
    <source>
        <dbReference type="ARBA" id="ARBA00023110"/>
    </source>
</evidence>
<comment type="similarity">
    <text evidence="5">Belongs to the FKBP-type PPIase family. FKBP1 subfamily.</text>
</comment>
<keyword evidence="10" id="KW-1185">Reference proteome</keyword>
<dbReference type="PROSITE" id="PS50059">
    <property type="entry name" value="FKBP_PPIASE"/>
    <property type="match status" value="1"/>
</dbReference>
<dbReference type="EC" id="5.2.1.8" evidence="2 6"/>
<feature type="region of interest" description="Disordered" evidence="7">
    <location>
        <begin position="1"/>
        <end position="48"/>
    </location>
</feature>
<comment type="caution">
    <text evidence="9">The sequence shown here is derived from an EMBL/GenBank/DDBJ whole genome shotgun (WGS) entry which is preliminary data.</text>
</comment>
<proteinExistence type="inferred from homology"/>
<dbReference type="InterPro" id="IPR001179">
    <property type="entry name" value="PPIase_FKBP_dom"/>
</dbReference>
<evidence type="ECO:0000313" key="9">
    <source>
        <dbReference type="EMBL" id="KAF4126941.1"/>
    </source>
</evidence>
<dbReference type="PANTHER" id="PTHR10516">
    <property type="entry name" value="PEPTIDYL-PROLYL CIS-TRANS ISOMERASE"/>
    <property type="match status" value="1"/>
</dbReference>
<evidence type="ECO:0000256" key="6">
    <source>
        <dbReference type="PROSITE-ProRule" id="PRU00277"/>
    </source>
</evidence>
<dbReference type="Proteomes" id="UP000749293">
    <property type="component" value="Unassembled WGS sequence"/>
</dbReference>
<dbReference type="InterPro" id="IPR046357">
    <property type="entry name" value="PPIase_dom_sf"/>
</dbReference>
<dbReference type="InterPro" id="IPR050689">
    <property type="entry name" value="FKBP-type_PPIase"/>
</dbReference>
<dbReference type="RefSeq" id="XP_035325593.1">
    <property type="nucleotide sequence ID" value="XM_035462663.1"/>
</dbReference>
<evidence type="ECO:0000313" key="10">
    <source>
        <dbReference type="Proteomes" id="UP000749293"/>
    </source>
</evidence>
<dbReference type="AlphaFoldDB" id="A0A9P4Z3P0"/>
<accession>A0A9P4Z3P0</accession>
<evidence type="ECO:0000256" key="7">
    <source>
        <dbReference type="SAM" id="MobiDB-lite"/>
    </source>
</evidence>
<dbReference type="GeneID" id="55966908"/>
<dbReference type="EMBL" id="JAANYQ010000001">
    <property type="protein sequence ID" value="KAF4126941.1"/>
    <property type="molecule type" value="Genomic_DNA"/>
</dbReference>
<reference evidence="9" key="1">
    <citation type="submission" date="2020-03" db="EMBL/GenBank/DDBJ databases">
        <title>Site-based positive gene gene selection in Geosmithia morbida across the United States reveals a broad range of putative effectors and factors for local host and environmental adapation.</title>
        <authorList>
            <person name="Onufrak A."/>
            <person name="Murdoch R.W."/>
            <person name="Gazis R."/>
            <person name="Huff M."/>
            <person name="Staton M."/>
            <person name="Klingeman W."/>
            <person name="Hadziabdic D."/>
        </authorList>
    </citation>
    <scope>NUCLEOTIDE SEQUENCE</scope>
    <source>
        <strain evidence="9">1262</strain>
    </source>
</reference>
<feature type="domain" description="PPIase FKBP-type" evidence="8">
    <location>
        <begin position="19"/>
        <end position="107"/>
    </location>
</feature>